<dbReference type="GO" id="GO:0015627">
    <property type="term" value="C:type II protein secretion system complex"/>
    <property type="evidence" value="ECO:0007669"/>
    <property type="project" value="TreeGrafter"/>
</dbReference>
<protein>
    <recommendedName>
        <fullName evidence="3">Helix-hairpin-helix DNA-binding motif class 1 domain-containing protein</fullName>
    </recommendedName>
</protein>
<dbReference type="PANTHER" id="PTHR21180">
    <property type="entry name" value="ENDONUCLEASE/EXONUCLEASE/PHOSPHATASE FAMILY DOMAIN-CONTAINING PROTEIN 1"/>
    <property type="match status" value="1"/>
</dbReference>
<dbReference type="InterPro" id="IPR004509">
    <property type="entry name" value="Competence_ComEA_HhH"/>
</dbReference>
<feature type="signal peptide" evidence="2">
    <location>
        <begin position="1"/>
        <end position="22"/>
    </location>
</feature>
<evidence type="ECO:0000256" key="2">
    <source>
        <dbReference type="SAM" id="SignalP"/>
    </source>
</evidence>
<dbReference type="Gene3D" id="1.10.150.280">
    <property type="entry name" value="AF1531-like domain"/>
    <property type="match status" value="1"/>
</dbReference>
<dbReference type="InterPro" id="IPR010994">
    <property type="entry name" value="RuvA_2-like"/>
</dbReference>
<feature type="chain" id="PRO_5012643615" description="Helix-hairpin-helix DNA-binding motif class 1 domain-containing protein" evidence="2">
    <location>
        <begin position="23"/>
        <end position="155"/>
    </location>
</feature>
<dbReference type="Pfam" id="PF12836">
    <property type="entry name" value="HHH_3"/>
    <property type="match status" value="1"/>
</dbReference>
<feature type="region of interest" description="Disordered" evidence="1">
    <location>
        <begin position="90"/>
        <end position="155"/>
    </location>
</feature>
<dbReference type="EMBL" id="MTEJ01000726">
    <property type="protein sequence ID" value="OQW98951.1"/>
    <property type="molecule type" value="Genomic_DNA"/>
</dbReference>
<organism evidence="4 5">
    <name type="scientific">Thiothrix lacustris</name>
    <dbReference type="NCBI Taxonomy" id="525917"/>
    <lineage>
        <taxon>Bacteria</taxon>
        <taxon>Pseudomonadati</taxon>
        <taxon>Pseudomonadota</taxon>
        <taxon>Gammaproteobacteria</taxon>
        <taxon>Thiotrichales</taxon>
        <taxon>Thiotrichaceae</taxon>
        <taxon>Thiothrix</taxon>
    </lineage>
</organism>
<evidence type="ECO:0000259" key="3">
    <source>
        <dbReference type="SMART" id="SM00278"/>
    </source>
</evidence>
<dbReference type="SMART" id="SM00278">
    <property type="entry name" value="HhH1"/>
    <property type="match status" value="2"/>
</dbReference>
<accession>A0A1Y1Q862</accession>
<dbReference type="PANTHER" id="PTHR21180:SF32">
    <property type="entry name" value="ENDONUCLEASE_EXONUCLEASE_PHOSPHATASE FAMILY DOMAIN-CONTAINING PROTEIN 1"/>
    <property type="match status" value="1"/>
</dbReference>
<reference evidence="4 5" key="1">
    <citation type="submission" date="2017-01" db="EMBL/GenBank/DDBJ databases">
        <title>Novel large sulfur bacteria in the metagenomes of groundwater-fed chemosynthetic microbial mats in the Lake Huron basin.</title>
        <authorList>
            <person name="Sharrar A.M."/>
            <person name="Flood B.E."/>
            <person name="Bailey J.V."/>
            <person name="Jones D.S."/>
            <person name="Biddanda B."/>
            <person name="Ruberg S.A."/>
            <person name="Marcus D.N."/>
            <person name="Dick G.J."/>
        </authorList>
    </citation>
    <scope>NUCLEOTIDE SEQUENCE [LARGE SCALE GENOMIC DNA]</scope>
    <source>
        <strain evidence="4">A8</strain>
    </source>
</reference>
<feature type="compositionally biased region" description="Basic and acidic residues" evidence="1">
    <location>
        <begin position="95"/>
        <end position="143"/>
    </location>
</feature>
<evidence type="ECO:0000313" key="4">
    <source>
        <dbReference type="EMBL" id="OQW98951.1"/>
    </source>
</evidence>
<dbReference type="GO" id="GO:0015628">
    <property type="term" value="P:protein secretion by the type II secretion system"/>
    <property type="evidence" value="ECO:0007669"/>
    <property type="project" value="TreeGrafter"/>
</dbReference>
<dbReference type="Proteomes" id="UP000192491">
    <property type="component" value="Unassembled WGS sequence"/>
</dbReference>
<gene>
    <name evidence="4" type="ORF">BWK73_51445</name>
</gene>
<dbReference type="GO" id="GO:0003677">
    <property type="term" value="F:DNA binding"/>
    <property type="evidence" value="ECO:0007669"/>
    <property type="project" value="InterPro"/>
</dbReference>
<keyword evidence="2" id="KW-0732">Signal</keyword>
<dbReference type="AlphaFoldDB" id="A0A1Y1Q862"/>
<dbReference type="GO" id="GO:0006281">
    <property type="term" value="P:DNA repair"/>
    <property type="evidence" value="ECO:0007669"/>
    <property type="project" value="InterPro"/>
</dbReference>
<proteinExistence type="predicted"/>
<dbReference type="NCBIfam" id="TIGR00426">
    <property type="entry name" value="competence protein ComEA helix-hairpin-helix repeat region"/>
    <property type="match status" value="1"/>
</dbReference>
<evidence type="ECO:0000313" key="5">
    <source>
        <dbReference type="Proteomes" id="UP000192491"/>
    </source>
</evidence>
<dbReference type="InterPro" id="IPR003583">
    <property type="entry name" value="Hlx-hairpin-Hlx_DNA-bd_motif"/>
</dbReference>
<name>A0A1Y1Q862_9GAMM</name>
<dbReference type="InterPro" id="IPR051675">
    <property type="entry name" value="Endo/Exo/Phosphatase_dom_1"/>
</dbReference>
<evidence type="ECO:0000256" key="1">
    <source>
        <dbReference type="SAM" id="MobiDB-lite"/>
    </source>
</evidence>
<feature type="domain" description="Helix-hairpin-helix DNA-binding motif class 1" evidence="3">
    <location>
        <begin position="33"/>
        <end position="52"/>
    </location>
</feature>
<feature type="domain" description="Helix-hairpin-helix DNA-binding motif class 1" evidence="3">
    <location>
        <begin position="63"/>
        <end position="82"/>
    </location>
</feature>
<dbReference type="SUPFAM" id="SSF47781">
    <property type="entry name" value="RuvA domain 2-like"/>
    <property type="match status" value="1"/>
</dbReference>
<sequence>MKKMIFAASIVFSLFASSAVLAETININTADAAALDALDGIGEKKAEAIIAYRTEHGEFKALEDLKEVPGIGDKMFEKIKADIALTDTGVPAAEKTAKAETPEADKADTKAEAKTEAKADVKADEKPAAKADEKAEATPKTDKVSSATANKADKS</sequence>
<comment type="caution">
    <text evidence="4">The sequence shown here is derived from an EMBL/GenBank/DDBJ whole genome shotgun (WGS) entry which is preliminary data.</text>
</comment>